<reference evidence="3 4" key="1">
    <citation type="submission" date="2019-01" db="EMBL/GenBank/DDBJ databases">
        <title>Nocardioides guangzhouensis sp. nov., an actinobacterium isolated from soil.</title>
        <authorList>
            <person name="Fu Y."/>
            <person name="Cai Y."/>
            <person name="Lin Z."/>
            <person name="Chen P."/>
        </authorList>
    </citation>
    <scope>NUCLEOTIDE SEQUENCE [LARGE SCALE GENOMIC DNA]</scope>
    <source>
        <strain evidence="3 4">NBRC 105384</strain>
    </source>
</reference>
<dbReference type="PROSITE" id="PS51186">
    <property type="entry name" value="GNAT"/>
    <property type="match status" value="1"/>
</dbReference>
<gene>
    <name evidence="3" type="ORF">ETU37_00220</name>
</gene>
<feature type="compositionally biased region" description="Basic and acidic residues" evidence="1">
    <location>
        <begin position="1"/>
        <end position="18"/>
    </location>
</feature>
<dbReference type="RefSeq" id="WP_129984865.1">
    <property type="nucleotide sequence ID" value="NZ_SDPU01000001.1"/>
</dbReference>
<dbReference type="Proteomes" id="UP000291189">
    <property type="component" value="Unassembled WGS sequence"/>
</dbReference>
<protein>
    <submittedName>
        <fullName evidence="3">N-acetyltransferase</fullName>
    </submittedName>
</protein>
<proteinExistence type="predicted"/>
<evidence type="ECO:0000313" key="3">
    <source>
        <dbReference type="EMBL" id="RYU15582.1"/>
    </source>
</evidence>
<dbReference type="InterPro" id="IPR016181">
    <property type="entry name" value="Acyl_CoA_acyltransferase"/>
</dbReference>
<feature type="region of interest" description="Disordered" evidence="1">
    <location>
        <begin position="1"/>
        <end position="25"/>
    </location>
</feature>
<feature type="domain" description="N-acetyltransferase" evidence="2">
    <location>
        <begin position="144"/>
        <end position="280"/>
    </location>
</feature>
<evidence type="ECO:0000259" key="2">
    <source>
        <dbReference type="PROSITE" id="PS51186"/>
    </source>
</evidence>
<sequence length="280" mass="29930">MADPGREILPDPEEHLTDGWDPDTPDDDTLVRQAALVHASWAVTVGAALGRPHRTTPRWAAACIADRGALSNPVVLLQPPREDLRALLAEVDEVVAPPAPYFLVSPFPTPDLRPHGLELIGHPPLMVRFPAPSHRSDRPLPAGVELREVTDADGLAVAERVLVEGYPMPDLQPLVRGSVLGEPLLAHRTRVWVAYVDGAPAAVACAHLHARATLVEYVAALPAARGRGAGAAVTWAATTADPDLPAMLVASDDGRPLYASMGFVAIERWTAWLRPGQNVT</sequence>
<keyword evidence="4" id="KW-1185">Reference proteome</keyword>
<dbReference type="EMBL" id="SDPU01000001">
    <property type="protein sequence ID" value="RYU15582.1"/>
    <property type="molecule type" value="Genomic_DNA"/>
</dbReference>
<dbReference type="OrthoDB" id="4856858at2"/>
<dbReference type="AlphaFoldDB" id="A0A4Q5JA18"/>
<dbReference type="InterPro" id="IPR000182">
    <property type="entry name" value="GNAT_dom"/>
</dbReference>
<accession>A0A4Q5JA18</accession>
<dbReference type="Gene3D" id="3.40.630.30">
    <property type="match status" value="1"/>
</dbReference>
<dbReference type="GO" id="GO:0016747">
    <property type="term" value="F:acyltransferase activity, transferring groups other than amino-acyl groups"/>
    <property type="evidence" value="ECO:0007669"/>
    <property type="project" value="InterPro"/>
</dbReference>
<keyword evidence="3" id="KW-0808">Transferase</keyword>
<evidence type="ECO:0000256" key="1">
    <source>
        <dbReference type="SAM" id="MobiDB-lite"/>
    </source>
</evidence>
<evidence type="ECO:0000313" key="4">
    <source>
        <dbReference type="Proteomes" id="UP000291189"/>
    </source>
</evidence>
<comment type="caution">
    <text evidence="3">The sequence shown here is derived from an EMBL/GenBank/DDBJ whole genome shotgun (WGS) entry which is preliminary data.</text>
</comment>
<organism evidence="3 4">
    <name type="scientific">Nocardioides iriomotensis</name>
    <dbReference type="NCBI Taxonomy" id="715784"/>
    <lineage>
        <taxon>Bacteria</taxon>
        <taxon>Bacillati</taxon>
        <taxon>Actinomycetota</taxon>
        <taxon>Actinomycetes</taxon>
        <taxon>Propionibacteriales</taxon>
        <taxon>Nocardioidaceae</taxon>
        <taxon>Nocardioides</taxon>
    </lineage>
</organism>
<dbReference type="SUPFAM" id="SSF55729">
    <property type="entry name" value="Acyl-CoA N-acyltransferases (Nat)"/>
    <property type="match status" value="1"/>
</dbReference>
<name>A0A4Q5JA18_9ACTN</name>